<feature type="transmembrane region" description="Helical" evidence="6">
    <location>
        <begin position="175"/>
        <end position="200"/>
    </location>
</feature>
<dbReference type="Proteomes" id="UP000001409">
    <property type="component" value="Chromosome"/>
</dbReference>
<dbReference type="KEGG" id="cef:CE2638"/>
<evidence type="ECO:0000256" key="5">
    <source>
        <dbReference type="ARBA" id="ARBA00023136"/>
    </source>
</evidence>
<evidence type="ECO:0000256" key="2">
    <source>
        <dbReference type="ARBA" id="ARBA00009142"/>
    </source>
</evidence>
<dbReference type="HOGENOM" id="CLU_059164_1_0_11"/>
<dbReference type="OrthoDB" id="45564at2"/>
<feature type="transmembrane region" description="Helical" evidence="6">
    <location>
        <begin position="99"/>
        <end position="117"/>
    </location>
</feature>
<sequence>MQTLILIAIAGLAAQLVDGGLGMGFGVTSTTILIMLAGLGPAQASAVVHTAEVGTTLVSGISHWKFGNVDWKVVLRLGVPGAIGAFAGATFLSNLSMEAAAPVTSAILALIGMNLVWRFSKGRVRRTFSQRPHSAGFLGGLGIVGGFVDASGGGGWGPVTTSTLMTLGRTEPRKIVGTVNTAEFLVSVAATLGFIIGLWSDLVDNLAAVVALLIGGAIAAPIAAWLISRVNATALGGFVGTTIVALNAPKVWNALGVELASDWIVQLAIVLLGVVFTIIGIRRYRTNLAVALAAEAAADAAGEHTPATSEPDTTDKPLKVRSQ</sequence>
<dbReference type="STRING" id="196164.gene:10743085"/>
<organism evidence="8 9">
    <name type="scientific">Corynebacterium efficiens (strain DSM 44549 / YS-314 / AJ 12310 / JCM 11189 / NBRC 100395)</name>
    <dbReference type="NCBI Taxonomy" id="196164"/>
    <lineage>
        <taxon>Bacteria</taxon>
        <taxon>Bacillati</taxon>
        <taxon>Actinomycetota</taxon>
        <taxon>Actinomycetes</taxon>
        <taxon>Mycobacteriales</taxon>
        <taxon>Corynebacteriaceae</taxon>
        <taxon>Corynebacterium</taxon>
    </lineage>
</organism>
<dbReference type="AlphaFoldDB" id="Q8FM69"/>
<accession>Q8FM69</accession>
<dbReference type="GO" id="GO:0005886">
    <property type="term" value="C:plasma membrane"/>
    <property type="evidence" value="ECO:0007669"/>
    <property type="project" value="UniProtKB-SubCell"/>
</dbReference>
<dbReference type="EMBL" id="BA000035">
    <property type="protein sequence ID" value="BAC19448.1"/>
    <property type="molecule type" value="Genomic_DNA"/>
</dbReference>
<evidence type="ECO:0000313" key="8">
    <source>
        <dbReference type="EMBL" id="BAC19448.1"/>
    </source>
</evidence>
<dbReference type="PANTHER" id="PTHR43701:SF12">
    <property type="entry name" value="MEMBRANE TRANSPORTER PROTEIN YTNM-RELATED"/>
    <property type="match status" value="1"/>
</dbReference>
<feature type="transmembrane region" description="Helical" evidence="6">
    <location>
        <begin position="206"/>
        <end position="227"/>
    </location>
</feature>
<feature type="transmembrane region" description="Helical" evidence="6">
    <location>
        <begin position="73"/>
        <end position="93"/>
    </location>
</feature>
<dbReference type="InterPro" id="IPR002781">
    <property type="entry name" value="TM_pro_TauE-like"/>
</dbReference>
<dbReference type="RefSeq" id="WP_006768998.1">
    <property type="nucleotide sequence ID" value="NC_004369.1"/>
</dbReference>
<comment type="subcellular location">
    <subcellularLocation>
        <location evidence="6">Cell membrane</location>
        <topology evidence="6">Multi-pass membrane protein</topology>
    </subcellularLocation>
    <subcellularLocation>
        <location evidence="1">Membrane</location>
        <topology evidence="1">Multi-pass membrane protein</topology>
    </subcellularLocation>
</comment>
<evidence type="ECO:0000313" key="9">
    <source>
        <dbReference type="Proteomes" id="UP000001409"/>
    </source>
</evidence>
<dbReference type="eggNOG" id="COG0730">
    <property type="taxonomic scope" value="Bacteria"/>
</dbReference>
<protein>
    <recommendedName>
        <fullName evidence="6">Probable membrane transporter protein</fullName>
    </recommendedName>
</protein>
<keyword evidence="6" id="KW-1003">Cell membrane</keyword>
<feature type="region of interest" description="Disordered" evidence="7">
    <location>
        <begin position="299"/>
        <end position="323"/>
    </location>
</feature>
<evidence type="ECO:0000256" key="3">
    <source>
        <dbReference type="ARBA" id="ARBA00022692"/>
    </source>
</evidence>
<dbReference type="PANTHER" id="PTHR43701">
    <property type="entry name" value="MEMBRANE TRANSPORTER PROTEIN MJ0441-RELATED"/>
    <property type="match status" value="1"/>
</dbReference>
<evidence type="ECO:0000256" key="4">
    <source>
        <dbReference type="ARBA" id="ARBA00022989"/>
    </source>
</evidence>
<keyword evidence="4 6" id="KW-1133">Transmembrane helix</keyword>
<evidence type="ECO:0000256" key="6">
    <source>
        <dbReference type="RuleBase" id="RU363041"/>
    </source>
</evidence>
<keyword evidence="9" id="KW-1185">Reference proteome</keyword>
<keyword evidence="3 6" id="KW-0812">Transmembrane</keyword>
<evidence type="ECO:0000256" key="7">
    <source>
        <dbReference type="SAM" id="MobiDB-lite"/>
    </source>
</evidence>
<keyword evidence="5 6" id="KW-0472">Membrane</keyword>
<evidence type="ECO:0000256" key="1">
    <source>
        <dbReference type="ARBA" id="ARBA00004141"/>
    </source>
</evidence>
<feature type="compositionally biased region" description="Basic and acidic residues" evidence="7">
    <location>
        <begin position="313"/>
        <end position="323"/>
    </location>
</feature>
<feature type="transmembrane region" description="Helical" evidence="6">
    <location>
        <begin position="264"/>
        <end position="281"/>
    </location>
</feature>
<accession>C8NJQ6</accession>
<dbReference type="InterPro" id="IPR051598">
    <property type="entry name" value="TSUP/Inactive_protease-like"/>
</dbReference>
<proteinExistence type="inferred from homology"/>
<comment type="similarity">
    <text evidence="2 6">Belongs to the 4-toluene sulfonate uptake permease (TSUP) (TC 2.A.102) family.</text>
</comment>
<reference evidence="8 9" key="1">
    <citation type="journal article" date="2003" name="Genome Res.">
        <title>Comparative complete genome sequence analysis of the amino acid replacements responsible for the thermostability of Corynebacterium efficiens.</title>
        <authorList>
            <person name="Nishio Y."/>
            <person name="Nakamura Y."/>
            <person name="Kawarabayasi Y."/>
            <person name="Usuda Y."/>
            <person name="Kimura E."/>
            <person name="Sugimoto S."/>
            <person name="Matsui K."/>
            <person name="Yamagishi A."/>
            <person name="Kikuchi H."/>
            <person name="Ikeo K."/>
            <person name="Gojobori T."/>
        </authorList>
    </citation>
    <scope>NUCLEOTIDE SEQUENCE [LARGE SCALE GENOMIC DNA]</scope>
    <source>
        <strain evidence="9">DSM 44549 / YS-314 / AJ 12310 / JCM 11189 / NBRC 100395</strain>
    </source>
</reference>
<dbReference type="Pfam" id="PF01925">
    <property type="entry name" value="TauE"/>
    <property type="match status" value="1"/>
</dbReference>
<name>Q8FM69_COREF</name>